<keyword evidence="3" id="KW-0560">Oxidoreductase</keyword>
<name>A0ABR0SMJ0_9HYPO</name>
<dbReference type="PRINTS" id="PR00420">
    <property type="entry name" value="RNGMNOXGNASE"/>
</dbReference>
<protein>
    <submittedName>
        <fullName evidence="6">5-methylphenazine-1-carboxylate 1-monooxygenase-like protein</fullName>
    </submittedName>
</protein>
<accession>A0ABR0SMJ0</accession>
<evidence type="ECO:0000256" key="1">
    <source>
        <dbReference type="ARBA" id="ARBA00022630"/>
    </source>
</evidence>
<keyword evidence="4" id="KW-0503">Monooxygenase</keyword>
<keyword evidence="2" id="KW-0274">FAD</keyword>
<dbReference type="InterPro" id="IPR036188">
    <property type="entry name" value="FAD/NAD-bd_sf"/>
</dbReference>
<reference evidence="6 7" key="1">
    <citation type="submission" date="2024-01" db="EMBL/GenBank/DDBJ databases">
        <title>Complete genome of Cladobotryum mycophilum ATHUM6906.</title>
        <authorList>
            <person name="Christinaki A.C."/>
            <person name="Myridakis A.I."/>
            <person name="Kouvelis V.N."/>
        </authorList>
    </citation>
    <scope>NUCLEOTIDE SEQUENCE [LARGE SCALE GENOMIC DNA]</scope>
    <source>
        <strain evidence="6 7">ATHUM6906</strain>
    </source>
</reference>
<dbReference type="InterPro" id="IPR002938">
    <property type="entry name" value="FAD-bd"/>
</dbReference>
<gene>
    <name evidence="6" type="ORF">PT974_06442</name>
</gene>
<comment type="caution">
    <text evidence="6">The sequence shown here is derived from an EMBL/GenBank/DDBJ whole genome shotgun (WGS) entry which is preliminary data.</text>
</comment>
<evidence type="ECO:0000256" key="2">
    <source>
        <dbReference type="ARBA" id="ARBA00022827"/>
    </source>
</evidence>
<dbReference type="PANTHER" id="PTHR46972:SF1">
    <property type="entry name" value="FAD DEPENDENT OXIDOREDUCTASE DOMAIN-CONTAINING PROTEIN"/>
    <property type="match status" value="1"/>
</dbReference>
<dbReference type="Proteomes" id="UP001338125">
    <property type="component" value="Unassembled WGS sequence"/>
</dbReference>
<dbReference type="EMBL" id="JAVFKD010000012">
    <property type="protein sequence ID" value="KAK5993016.1"/>
    <property type="molecule type" value="Genomic_DNA"/>
</dbReference>
<sequence length="431" mass="47487">MAMDEITNTGHFLEGKTIIIAGGGISGSAFVVGLRKLWNQSLTPPTIIVYDRDAQDLAAQREAYTVSVSGLDSSSGLVALKKLGLLDQALGYAVSGLDGKGSFKIWNSEWTERLRFRRKPAPGIPTPSIRITRKDLRQILHDAADIEGQGLIEWESQCASATRLPNGRIRVRIVQGSDAREVEKDCDLLVAADGANSKLRQDLRPDDKLEYTGAVLRGGVARFEDAVPAPLSDDWGFIMSRSGVSCFFSPVDKRSVVWALGHFEDQVPALDRNSEEQVQAMLDKCLELGSHFKEPFQSIVKQTDPPTILHLNTRDKLPFSHFKVEEMPVVFIGDSNHAVSPFAGYGANLALSDGWDLAEQLCKSKSLGAAVAEYDNISVPRATRVLTASRSRLKDAHSTGWRYFKLSMMMSIGRVVGWMLGKVRWMKSHLS</sequence>
<organism evidence="6 7">
    <name type="scientific">Cladobotryum mycophilum</name>
    <dbReference type="NCBI Taxonomy" id="491253"/>
    <lineage>
        <taxon>Eukaryota</taxon>
        <taxon>Fungi</taxon>
        <taxon>Dikarya</taxon>
        <taxon>Ascomycota</taxon>
        <taxon>Pezizomycotina</taxon>
        <taxon>Sordariomycetes</taxon>
        <taxon>Hypocreomycetidae</taxon>
        <taxon>Hypocreales</taxon>
        <taxon>Hypocreaceae</taxon>
        <taxon>Cladobotryum</taxon>
    </lineage>
</organism>
<evidence type="ECO:0000313" key="6">
    <source>
        <dbReference type="EMBL" id="KAK5993016.1"/>
    </source>
</evidence>
<dbReference type="Gene3D" id="3.50.50.60">
    <property type="entry name" value="FAD/NAD(P)-binding domain"/>
    <property type="match status" value="1"/>
</dbReference>
<keyword evidence="1" id="KW-0285">Flavoprotein</keyword>
<dbReference type="SUPFAM" id="SSF51905">
    <property type="entry name" value="FAD/NAD(P)-binding domain"/>
    <property type="match status" value="1"/>
</dbReference>
<evidence type="ECO:0000259" key="5">
    <source>
        <dbReference type="Pfam" id="PF01494"/>
    </source>
</evidence>
<evidence type="ECO:0000313" key="7">
    <source>
        <dbReference type="Proteomes" id="UP001338125"/>
    </source>
</evidence>
<dbReference type="Pfam" id="PF01494">
    <property type="entry name" value="FAD_binding_3"/>
    <property type="match status" value="1"/>
</dbReference>
<feature type="domain" description="FAD-binding" evidence="5">
    <location>
        <begin position="130"/>
        <end position="364"/>
    </location>
</feature>
<proteinExistence type="predicted"/>
<evidence type="ECO:0000256" key="4">
    <source>
        <dbReference type="ARBA" id="ARBA00023033"/>
    </source>
</evidence>
<keyword evidence="7" id="KW-1185">Reference proteome</keyword>
<dbReference type="PANTHER" id="PTHR46972">
    <property type="entry name" value="MONOOXYGENASE ASQM-RELATED"/>
    <property type="match status" value="1"/>
</dbReference>
<evidence type="ECO:0000256" key="3">
    <source>
        <dbReference type="ARBA" id="ARBA00023002"/>
    </source>
</evidence>